<dbReference type="PATRIC" id="fig|1445510.3.peg.4104"/>
<dbReference type="SUPFAM" id="SSF53300">
    <property type="entry name" value="vWA-like"/>
    <property type="match status" value="1"/>
</dbReference>
<sequence length="725" mass="80276">MNKTKNSHFGALVVWWLLLSTPVFSAAETSGQPLDVRILIDISGSMVENDPNNLRIPALNLLIDLLPDNTRAGVWTFGRYVNMLVPYGNVDDQWRINARRQASKINSLGQRTALGSVLEKSAFDFTTSGNGVHPQFILLSDGMADISPELAANIRERNRILNQVLPRFKRQQAPIHTIALSAQADLPLLRQLSMQTQGLSEQVNNADDLMSVFLRIFDTAVPSEQVPIKANAFTIDSHVNEMTVLVFRDALAKPIKLISPNGEVFAADSDTRLVTWKSTDKYDLVTIKSPAEGAWVIDGRVQADSRVTVVSDVMLVLENLPVVMFPGQNNRLEAFLNAREGVVSADEFLQMMNINLTASPDQPDQKLIVAQMVLNGDRFSVPLDHFLKQPGNYTLEVALDGQTFQRRISRTISVQSHVSAETTVEGNHYRIRIYANNPAIDVGRSTVTATVKNATVQQSLEFNWNASGYWQADVGPYTESVTLEPTLNIYLQGALADGITIAPQQLNFPIGSTQPMTMDAEVMVQPEKSPQTNLPPAKFAIETVAEIPKEDALKRQEQRALETPGAKDNWLNGSSGSDENSLGIGTMLLWSLPGILVLGGFAAAYVFINRRRAEMNSSRDAMEQEIRELDEAAETRRQQQEQGQDESVAVEERTPVDAEEVEEPDGPLIDGLLSDDEDFGSLEDLDHFRDDNDKLSEDEEDVFDLGDLSDLSDELEDDKEDSKTP</sequence>
<feature type="region of interest" description="Disordered" evidence="1">
    <location>
        <begin position="553"/>
        <end position="574"/>
    </location>
</feature>
<dbReference type="InterPro" id="IPR036465">
    <property type="entry name" value="vWFA_dom_sf"/>
</dbReference>
<feature type="signal peptide" evidence="3">
    <location>
        <begin position="1"/>
        <end position="25"/>
    </location>
</feature>
<feature type="chain" id="PRO_5002183835" evidence="3">
    <location>
        <begin position="26"/>
        <end position="725"/>
    </location>
</feature>
<evidence type="ECO:0000313" key="5">
    <source>
        <dbReference type="EMBL" id="AJQ96168.1"/>
    </source>
</evidence>
<dbReference type="Pfam" id="PF23560">
    <property type="entry name" value="GBD_Hemicentin"/>
    <property type="match status" value="1"/>
</dbReference>
<evidence type="ECO:0000256" key="3">
    <source>
        <dbReference type="SAM" id="SignalP"/>
    </source>
</evidence>
<dbReference type="HOGENOM" id="CLU_012610_0_0_6"/>
<accession>A0A0C5VS57</accession>
<dbReference type="EMBL" id="CP007142">
    <property type="protein sequence ID" value="AJQ96168.1"/>
    <property type="molecule type" value="Genomic_DNA"/>
</dbReference>
<dbReference type="SMART" id="SM00327">
    <property type="entry name" value="VWA"/>
    <property type="match status" value="1"/>
</dbReference>
<keyword evidence="6" id="KW-1185">Reference proteome</keyword>
<evidence type="ECO:0000256" key="2">
    <source>
        <dbReference type="SAM" id="Phobius"/>
    </source>
</evidence>
<keyword evidence="3" id="KW-0732">Signal</keyword>
<feature type="compositionally biased region" description="Acidic residues" evidence="1">
    <location>
        <begin position="673"/>
        <end position="683"/>
    </location>
</feature>
<dbReference type="STRING" id="1445510.YC6258_04132"/>
<feature type="domain" description="VWFA" evidence="4">
    <location>
        <begin position="35"/>
        <end position="221"/>
    </location>
</feature>
<protein>
    <submittedName>
        <fullName evidence="5">AAA ATPase containing von Willebrand factor type A (VWA) domain</fullName>
    </submittedName>
</protein>
<dbReference type="Gene3D" id="3.40.50.410">
    <property type="entry name" value="von Willebrand factor, type A domain"/>
    <property type="match status" value="1"/>
</dbReference>
<keyword evidence="2" id="KW-0812">Transmembrane</keyword>
<evidence type="ECO:0000259" key="4">
    <source>
        <dbReference type="PROSITE" id="PS50234"/>
    </source>
</evidence>
<dbReference type="PROSITE" id="PS50234">
    <property type="entry name" value="VWFA"/>
    <property type="match status" value="1"/>
</dbReference>
<dbReference type="InterPro" id="IPR002035">
    <property type="entry name" value="VWF_A"/>
</dbReference>
<reference evidence="5 6" key="1">
    <citation type="submission" date="2014-01" db="EMBL/GenBank/DDBJ databases">
        <title>Full genme sequencing of cellulolytic bacterium Gynuella sunshinyii YC6258T gen. nov., sp. nov.</title>
        <authorList>
            <person name="Khan H."/>
            <person name="Chung E.J."/>
            <person name="Chung Y.R."/>
        </authorList>
    </citation>
    <scope>NUCLEOTIDE SEQUENCE [LARGE SCALE GENOMIC DNA]</scope>
    <source>
        <strain evidence="5 6">YC6258</strain>
    </source>
</reference>
<evidence type="ECO:0000313" key="6">
    <source>
        <dbReference type="Proteomes" id="UP000032266"/>
    </source>
</evidence>
<evidence type="ECO:0000256" key="1">
    <source>
        <dbReference type="SAM" id="MobiDB-lite"/>
    </source>
</evidence>
<dbReference type="KEGG" id="gsn:YC6258_04132"/>
<feature type="transmembrane region" description="Helical" evidence="2">
    <location>
        <begin position="587"/>
        <end position="608"/>
    </location>
</feature>
<feature type="compositionally biased region" description="Basic and acidic residues" evidence="1">
    <location>
        <begin position="684"/>
        <end position="695"/>
    </location>
</feature>
<dbReference type="AlphaFoldDB" id="A0A0C5VS57"/>
<dbReference type="RefSeq" id="WP_044618240.1">
    <property type="nucleotide sequence ID" value="NZ_CP007142.1"/>
</dbReference>
<dbReference type="Pfam" id="PF00092">
    <property type="entry name" value="VWA"/>
    <property type="match status" value="1"/>
</dbReference>
<feature type="compositionally biased region" description="Acidic residues" evidence="1">
    <location>
        <begin position="710"/>
        <end position="719"/>
    </location>
</feature>
<proteinExistence type="predicted"/>
<gene>
    <name evidence="5" type="ORF">YC6258_04132</name>
</gene>
<keyword evidence="2" id="KW-0472">Membrane</keyword>
<dbReference type="Proteomes" id="UP000032266">
    <property type="component" value="Chromosome"/>
</dbReference>
<dbReference type="OrthoDB" id="798937at2"/>
<organism evidence="5 6">
    <name type="scientific">Gynuella sunshinyii YC6258</name>
    <dbReference type="NCBI Taxonomy" id="1445510"/>
    <lineage>
        <taxon>Bacteria</taxon>
        <taxon>Pseudomonadati</taxon>
        <taxon>Pseudomonadota</taxon>
        <taxon>Gammaproteobacteria</taxon>
        <taxon>Oceanospirillales</taxon>
        <taxon>Saccharospirillaceae</taxon>
        <taxon>Gynuella</taxon>
    </lineage>
</organism>
<dbReference type="InterPro" id="IPR056475">
    <property type="entry name" value="GBD_Hemicentin/VWA7"/>
</dbReference>
<dbReference type="CDD" id="cd00198">
    <property type="entry name" value="vWFA"/>
    <property type="match status" value="1"/>
</dbReference>
<name>A0A0C5VS57_9GAMM</name>
<keyword evidence="2" id="KW-1133">Transmembrane helix</keyword>
<feature type="region of interest" description="Disordered" evidence="1">
    <location>
        <begin position="632"/>
        <end position="725"/>
    </location>
</feature>